<keyword evidence="3" id="KW-1185">Reference proteome</keyword>
<feature type="compositionally biased region" description="Low complexity" evidence="1">
    <location>
        <begin position="1172"/>
        <end position="1190"/>
    </location>
</feature>
<dbReference type="OrthoDB" id="1658288at2759"/>
<dbReference type="Pfam" id="PF13374">
    <property type="entry name" value="TPR_10"/>
    <property type="match status" value="1"/>
</dbReference>
<comment type="caution">
    <text evidence="2">The sequence shown here is derived from an EMBL/GenBank/DDBJ whole genome shotgun (WGS) entry which is preliminary data.</text>
</comment>
<sequence length="1230" mass="137792">MEEAVAIESSRDFTPGTDLYRARQLHDLGIAYGQKYRRTRALDDISKAIQILQECLTLTPYGHIDRAARLHDIGIGFSDRYRILRASDDLEASIQTIQESLDITPLDSPHRARRLQDLGVVHRDKFNKTGSLDDLQIAIQRYEGALDLTPLNSPHRARCLHDLGVAYRDRFNLTETLDDIETSIRLCQEALDLTPRSESDQVDRRSKNPAAGAVDTKIGPIKPPTVVKHETGSMRQQAEASISSNSSPQLSAQVFSLGPSQIPTITTRSDDLANKNKGQTLQDDVSSVYSSDSHIPEASKTSSIEALAELLAQRIQSSKAPKAERDKIVSKLPDLLKAFAVRLGYDNSDNDKMHLDTMVFVRKYRQKITDSIEGRLKDHDDMYVEGQIQKPNVNVPEMSLDDRMHHWNVTESENNREEWEDIEWPPESTASGQENSDLEVYTKFVLESSHFDWLLRKLSQKLDFEIIGRDHMDEIANFIITQHAGNERVVRRRRPATLRLAFTFYWIRVLFSDSIGELKSREYDEDDIVSVATLDQALVLIGTASDAMATTCSEYLNMIWFERGTHVLELIEEALLNPEITKQKQSGNIDLTACMQNAKVLISCEGELYAIAEVAEILGWLASVLRASSGEGVHLVAPSIEKDKVKSFDGYTRYHIASSSRRVKAKPPSGCWHGMFEDAAIVEGYPIPRRNSTGYGLELSLNMIAKLLRTSHTTIRNGSLTIREYSHALFPTSRSDNIIRWHYIYDAHGENIPYWKAHSRGVRDLLTSDLPHHKHFVGWCSKANTIAGAPGDHYTIKRSDLPPPSVGLLLESFNLSGSQFVGGQLNIKFGVRRPALHVVADSFAQKIIALRQHYVVLWDYEDKRGWLVDGLSALLHLLRTSLLASSKDNFNQDLFCLDLNEDVDEPDGTYPDAALHFFFKNKKLHPNMKLKIYPGEDEENAYRILDQVKHLCAVLQDIIDQQHKIASKDGIAFTTSLRQNLLGWDFVNIATDHDFYEPYSVNLSYRGAAWVDLVRSIRAVVLFGRGFGEIIQPGSEALCNHWSKLPKHEYYLATYASTLSSIIERYGSSNATPTKLTSDLVWHSPSTAFGPCSCQRPSSQGKHSDFTQVIWPVRLQNLLPRPISASLNNDGAIIFGQNKRFPWYWPNKGDPCKKKPSTSSTGGVVGDTHGNSSGTTLSLGSTPSSSLGISKETSQTSIDSGKESGPQASRLQRLAAAVHMKPKPKPPPSQ</sequence>
<organism evidence="2 3">
    <name type="scientific">Gomphillus americanus</name>
    <dbReference type="NCBI Taxonomy" id="1940652"/>
    <lineage>
        <taxon>Eukaryota</taxon>
        <taxon>Fungi</taxon>
        <taxon>Dikarya</taxon>
        <taxon>Ascomycota</taxon>
        <taxon>Pezizomycotina</taxon>
        <taxon>Lecanoromycetes</taxon>
        <taxon>OSLEUM clade</taxon>
        <taxon>Ostropomycetidae</taxon>
        <taxon>Ostropales</taxon>
        <taxon>Graphidaceae</taxon>
        <taxon>Gomphilloideae</taxon>
        <taxon>Gomphillus</taxon>
    </lineage>
</organism>
<feature type="compositionally biased region" description="Polar residues" evidence="1">
    <location>
        <begin position="233"/>
        <end position="267"/>
    </location>
</feature>
<dbReference type="AlphaFoldDB" id="A0A8H3IT82"/>
<evidence type="ECO:0000256" key="1">
    <source>
        <dbReference type="SAM" id="MobiDB-lite"/>
    </source>
</evidence>
<evidence type="ECO:0000313" key="2">
    <source>
        <dbReference type="EMBL" id="CAF9926795.1"/>
    </source>
</evidence>
<gene>
    <name evidence="2" type="ORF">GOMPHAMPRED_004226</name>
</gene>
<dbReference type="SUPFAM" id="SSF48452">
    <property type="entry name" value="TPR-like"/>
    <property type="match status" value="1"/>
</dbReference>
<reference evidence="2" key="1">
    <citation type="submission" date="2021-03" db="EMBL/GenBank/DDBJ databases">
        <authorList>
            <person name="Tagirdzhanova G."/>
        </authorList>
    </citation>
    <scope>NUCLEOTIDE SEQUENCE</scope>
</reference>
<dbReference type="Proteomes" id="UP000664169">
    <property type="component" value="Unassembled WGS sequence"/>
</dbReference>
<dbReference type="InterPro" id="IPR011990">
    <property type="entry name" value="TPR-like_helical_dom_sf"/>
</dbReference>
<feature type="region of interest" description="Disordered" evidence="1">
    <location>
        <begin position="412"/>
        <end position="435"/>
    </location>
</feature>
<feature type="region of interest" description="Disordered" evidence="1">
    <location>
        <begin position="1150"/>
        <end position="1230"/>
    </location>
</feature>
<dbReference type="SMART" id="SM00028">
    <property type="entry name" value="TPR"/>
    <property type="match status" value="3"/>
</dbReference>
<dbReference type="InterPro" id="IPR019734">
    <property type="entry name" value="TPR_rpt"/>
</dbReference>
<proteinExistence type="predicted"/>
<dbReference type="EMBL" id="CAJPDQ010000026">
    <property type="protein sequence ID" value="CAF9926795.1"/>
    <property type="molecule type" value="Genomic_DNA"/>
</dbReference>
<protein>
    <submittedName>
        <fullName evidence="2">Uncharacterized protein</fullName>
    </submittedName>
</protein>
<feature type="region of interest" description="Disordered" evidence="1">
    <location>
        <begin position="195"/>
        <end position="283"/>
    </location>
</feature>
<evidence type="ECO:0000313" key="3">
    <source>
        <dbReference type="Proteomes" id="UP000664169"/>
    </source>
</evidence>
<dbReference type="Gene3D" id="1.25.40.10">
    <property type="entry name" value="Tetratricopeptide repeat domain"/>
    <property type="match status" value="1"/>
</dbReference>
<name>A0A8H3IT82_9LECA</name>
<accession>A0A8H3IT82</accession>
<feature type="compositionally biased region" description="Basic and acidic residues" evidence="1">
    <location>
        <begin position="195"/>
        <end position="206"/>
    </location>
</feature>